<dbReference type="InterPro" id="IPR001509">
    <property type="entry name" value="Epimerase_deHydtase"/>
</dbReference>
<dbReference type="RefSeq" id="WP_129315879.1">
    <property type="nucleotide sequence ID" value="NZ_CP197643.1"/>
</dbReference>
<dbReference type="SUPFAM" id="SSF51735">
    <property type="entry name" value="NAD(P)-binding Rossmann-fold domains"/>
    <property type="match status" value="1"/>
</dbReference>
<keyword evidence="1" id="KW-0521">NADP</keyword>
<keyword evidence="2" id="KW-0119">Carbohydrate metabolism</keyword>
<dbReference type="PANTHER" id="PTHR43103">
    <property type="entry name" value="NUCLEOSIDE-DIPHOSPHATE-SUGAR EPIMERASE"/>
    <property type="match status" value="1"/>
</dbReference>
<evidence type="ECO:0000313" key="5">
    <source>
        <dbReference type="Proteomes" id="UP000462152"/>
    </source>
</evidence>
<dbReference type="GO" id="GO:0016491">
    <property type="term" value="F:oxidoreductase activity"/>
    <property type="evidence" value="ECO:0007669"/>
    <property type="project" value="InterPro"/>
</dbReference>
<evidence type="ECO:0000256" key="1">
    <source>
        <dbReference type="ARBA" id="ARBA00022857"/>
    </source>
</evidence>
<reference evidence="4 5" key="1">
    <citation type="submission" date="2019-12" db="EMBL/GenBank/DDBJ databases">
        <authorList>
            <person name="Li J."/>
            <person name="Shi Y."/>
            <person name="Xu G."/>
            <person name="Xiao D."/>
            <person name="Ran X."/>
        </authorList>
    </citation>
    <scope>NUCLEOTIDE SEQUENCE [LARGE SCALE GENOMIC DNA]</scope>
    <source>
        <strain evidence="4 5">JCM 15915</strain>
    </source>
</reference>
<dbReference type="Gene3D" id="3.90.25.10">
    <property type="entry name" value="UDP-galactose 4-epimerase, domain 1"/>
    <property type="match status" value="1"/>
</dbReference>
<evidence type="ECO:0000256" key="2">
    <source>
        <dbReference type="ARBA" id="ARBA00023277"/>
    </source>
</evidence>
<dbReference type="Proteomes" id="UP000462152">
    <property type="component" value="Unassembled WGS sequence"/>
</dbReference>
<dbReference type="OrthoDB" id="9801785at2"/>
<dbReference type="EMBL" id="WOGT01000002">
    <property type="protein sequence ID" value="MUN54822.1"/>
    <property type="molecule type" value="Genomic_DNA"/>
</dbReference>
<comment type="caution">
    <text evidence="4">The sequence shown here is derived from an EMBL/GenBank/DDBJ whole genome shotgun (WGS) entry which is preliminary data.</text>
</comment>
<dbReference type="NCBIfam" id="NF043036">
    <property type="entry name" value="ErythonDh"/>
    <property type="match status" value="1"/>
</dbReference>
<sequence>MKIVVTGGAGFLGSRVIAELLRRQDAGDLTVDFDHIVSLDLAENTNDDARVRSVVGDLADPDLLAQTLGDDTVAVYHLAAVLSGGSAENFDLALRVNLDGTRGLLEAARRAENRPYFVFTSSLAVFGGQMPEVVTDTWAEQPDSTYGAFKAMGELLVNEYSRKGFVDGRICRLPTISVRPGKPNSAASSFASGIIREPLNGIASTCPVPHGTRMWLSSPNAAVANLVHALEVPGEDIGPWRGMNIPGICVTVEDMLASLERVGGSEARALVTDEPDQQVMDIVCSWPGEFDVERLVNLGFVRDENFDDVVRQYEREFVARA</sequence>
<gene>
    <name evidence="4" type="ORF">GMA10_06290</name>
</gene>
<dbReference type="InterPro" id="IPR036291">
    <property type="entry name" value="NAD(P)-bd_dom_sf"/>
</dbReference>
<dbReference type="CDD" id="cd05238">
    <property type="entry name" value="Gne_like_SDR_e"/>
    <property type="match status" value="1"/>
</dbReference>
<accession>A0A7K1LIS4</accession>
<dbReference type="Gene3D" id="3.40.50.720">
    <property type="entry name" value="NAD(P)-binding Rossmann-like Domain"/>
    <property type="match status" value="1"/>
</dbReference>
<proteinExistence type="predicted"/>
<dbReference type="Pfam" id="PF01370">
    <property type="entry name" value="Epimerase"/>
    <property type="match status" value="1"/>
</dbReference>
<keyword evidence="5" id="KW-1185">Reference proteome</keyword>
<protein>
    <submittedName>
        <fullName evidence="4">NAD-dependent epimerase/dehydratase family protein</fullName>
    </submittedName>
</protein>
<feature type="domain" description="NAD-dependent epimerase/dehydratase" evidence="3">
    <location>
        <begin position="3"/>
        <end position="201"/>
    </location>
</feature>
<name>A0A7K1LIS4_9MICC</name>
<dbReference type="PANTHER" id="PTHR43103:SF3">
    <property type="entry name" value="ADP-L-GLYCERO-D-MANNO-HEPTOSE-6-EPIMERASE"/>
    <property type="match status" value="1"/>
</dbReference>
<dbReference type="AlphaFoldDB" id="A0A7K1LIS4"/>
<evidence type="ECO:0000313" key="4">
    <source>
        <dbReference type="EMBL" id="MUN54822.1"/>
    </source>
</evidence>
<evidence type="ECO:0000259" key="3">
    <source>
        <dbReference type="Pfam" id="PF01370"/>
    </source>
</evidence>
<dbReference type="InterPro" id="IPR050005">
    <property type="entry name" value="DenD"/>
</dbReference>
<organism evidence="4 5">
    <name type="scientific">Rothia koreensis</name>
    <dbReference type="NCBI Taxonomy" id="592378"/>
    <lineage>
        <taxon>Bacteria</taxon>
        <taxon>Bacillati</taxon>
        <taxon>Actinomycetota</taxon>
        <taxon>Actinomycetes</taxon>
        <taxon>Micrococcales</taxon>
        <taxon>Micrococcaceae</taxon>
        <taxon>Rothia</taxon>
    </lineage>
</organism>